<evidence type="ECO:0000256" key="1">
    <source>
        <dbReference type="ARBA" id="ARBA00005474"/>
    </source>
</evidence>
<dbReference type="STRING" id="3827.A0A1S2YIR3"/>
<reference evidence="4" key="2">
    <citation type="submission" date="2025-08" db="UniProtKB">
        <authorList>
            <consortium name="RefSeq"/>
        </authorList>
    </citation>
    <scope>IDENTIFICATION</scope>
    <source>
        <tissue evidence="4">Etiolated seedlings</tissue>
    </source>
</reference>
<dbReference type="Proteomes" id="UP000087171">
    <property type="component" value="Chromosome Ca6"/>
</dbReference>
<dbReference type="KEGG" id="cam:101500246"/>
<dbReference type="GeneID" id="101500246"/>
<proteinExistence type="inferred from homology"/>
<dbReference type="RefSeq" id="XP_004505394.1">
    <property type="nucleotide sequence ID" value="XM_004505337.1"/>
</dbReference>
<evidence type="ECO:0000313" key="3">
    <source>
        <dbReference type="Proteomes" id="UP000087171"/>
    </source>
</evidence>
<protein>
    <submittedName>
        <fullName evidence="4">LOB domain-containing protein 12-like</fullName>
    </submittedName>
</protein>
<dbReference type="PANTHER" id="PTHR31301">
    <property type="entry name" value="LOB DOMAIN-CONTAINING PROTEIN 4-RELATED"/>
    <property type="match status" value="1"/>
</dbReference>
<comment type="similarity">
    <text evidence="1">Belongs to the LOB domain-containing protein family.</text>
</comment>
<gene>
    <name evidence="4" type="primary">LOC101500246</name>
</gene>
<evidence type="ECO:0000313" key="4">
    <source>
        <dbReference type="RefSeq" id="XP_004505394.1"/>
    </source>
</evidence>
<sequence length="296" mass="33701">MAKRNKPWNGSNTSNPACAACRHQRRKCTQDCVLAPYFPIDKIHVYESVHKVFGFSNVAKMLTKLDQQGRKQAIKSFEWEAMMWAQNPVFGPFGAYNEALNIITQLLTLLQQQQTFSTSEPKFRGQAHDSLLFSNEALQVSNNVNWAPFVDNNNVVQNNPSFSYPYVHSFEGDLHNVEPKIFNCVPDANVFLHQKSAILQPNYFQNIASVSGSNNNVVTSSTIDQQSQVRDFQCYDGNVENIYKTKGYGREYAAVVQKSEKSIVDHTMAQNRARSKIEEFQHPIYYSVGNSRPKQE</sequence>
<dbReference type="OrthoDB" id="1397991at2759"/>
<dbReference type="InterPro" id="IPR004883">
    <property type="entry name" value="LOB"/>
</dbReference>
<dbReference type="PaxDb" id="3827-XP_004505394.1"/>
<organism evidence="3 4">
    <name type="scientific">Cicer arietinum</name>
    <name type="common">Chickpea</name>
    <name type="synonym">Garbanzo</name>
    <dbReference type="NCBI Taxonomy" id="3827"/>
    <lineage>
        <taxon>Eukaryota</taxon>
        <taxon>Viridiplantae</taxon>
        <taxon>Streptophyta</taxon>
        <taxon>Embryophyta</taxon>
        <taxon>Tracheophyta</taxon>
        <taxon>Spermatophyta</taxon>
        <taxon>Magnoliopsida</taxon>
        <taxon>eudicotyledons</taxon>
        <taxon>Gunneridae</taxon>
        <taxon>Pentapetalae</taxon>
        <taxon>rosids</taxon>
        <taxon>fabids</taxon>
        <taxon>Fabales</taxon>
        <taxon>Fabaceae</taxon>
        <taxon>Papilionoideae</taxon>
        <taxon>50 kb inversion clade</taxon>
        <taxon>NPAAA clade</taxon>
        <taxon>Hologalegina</taxon>
        <taxon>IRL clade</taxon>
        <taxon>Cicereae</taxon>
        <taxon>Cicer</taxon>
    </lineage>
</organism>
<dbReference type="PANTHER" id="PTHR31301:SF165">
    <property type="entry name" value="LOB DOMAIN PROTEIN"/>
    <property type="match status" value="1"/>
</dbReference>
<reference evidence="3" key="1">
    <citation type="journal article" date="2013" name="Nat. Biotechnol.">
        <title>Draft genome sequence of chickpea (Cicer arietinum) provides a resource for trait improvement.</title>
        <authorList>
            <person name="Varshney R.K."/>
            <person name="Song C."/>
            <person name="Saxena R.K."/>
            <person name="Azam S."/>
            <person name="Yu S."/>
            <person name="Sharpe A.G."/>
            <person name="Cannon S."/>
            <person name="Baek J."/>
            <person name="Rosen B.D."/>
            <person name="Tar'an B."/>
            <person name="Millan T."/>
            <person name="Zhang X."/>
            <person name="Ramsay L.D."/>
            <person name="Iwata A."/>
            <person name="Wang Y."/>
            <person name="Nelson W."/>
            <person name="Farmer A.D."/>
            <person name="Gaur P.M."/>
            <person name="Soderlund C."/>
            <person name="Penmetsa R.V."/>
            <person name="Xu C."/>
            <person name="Bharti A.K."/>
            <person name="He W."/>
            <person name="Winter P."/>
            <person name="Zhao S."/>
            <person name="Hane J.K."/>
            <person name="Carrasquilla-Garcia N."/>
            <person name="Condie J.A."/>
            <person name="Upadhyaya H.D."/>
            <person name="Luo M.C."/>
            <person name="Thudi M."/>
            <person name="Gowda C.L."/>
            <person name="Singh N.P."/>
            <person name="Lichtenzveig J."/>
            <person name="Gali K.K."/>
            <person name="Rubio J."/>
            <person name="Nadarajan N."/>
            <person name="Dolezel J."/>
            <person name="Bansal K.C."/>
            <person name="Xu X."/>
            <person name="Edwards D."/>
            <person name="Zhang G."/>
            <person name="Kahl G."/>
            <person name="Gil J."/>
            <person name="Singh K.B."/>
            <person name="Datta S.K."/>
            <person name="Jackson S.A."/>
            <person name="Wang J."/>
            <person name="Cook D.R."/>
        </authorList>
    </citation>
    <scope>NUCLEOTIDE SEQUENCE [LARGE SCALE GENOMIC DNA]</scope>
    <source>
        <strain evidence="3">cv. CDC Frontier</strain>
    </source>
</reference>
<dbReference type="Pfam" id="PF03195">
    <property type="entry name" value="LOB"/>
    <property type="match status" value="1"/>
</dbReference>
<keyword evidence="3" id="KW-1185">Reference proteome</keyword>
<feature type="domain" description="LOB" evidence="2">
    <location>
        <begin position="16"/>
        <end position="117"/>
    </location>
</feature>
<evidence type="ECO:0000259" key="2">
    <source>
        <dbReference type="PROSITE" id="PS50891"/>
    </source>
</evidence>
<accession>A0A1S2YIR3</accession>
<dbReference type="PROSITE" id="PS50891">
    <property type="entry name" value="LOB"/>
    <property type="match status" value="1"/>
</dbReference>
<name>A0A1S2YIR3_CICAR</name>
<dbReference type="AlphaFoldDB" id="A0A1S2YIR3"/>